<name>A0A0N4VFY0_ENTVE</name>
<feature type="compositionally biased region" description="Low complexity" evidence="1">
    <location>
        <begin position="86"/>
        <end position="105"/>
    </location>
</feature>
<dbReference type="WBParaSite" id="EVEC_0000966101-mRNA-1">
    <property type="protein sequence ID" value="EVEC_0000966101-mRNA-1"/>
    <property type="gene ID" value="EVEC_0000966101"/>
</dbReference>
<accession>A0A0N4VFY0</accession>
<gene>
    <name evidence="2" type="ORF">EVEC_LOCUS9071</name>
</gene>
<evidence type="ECO:0000313" key="4">
    <source>
        <dbReference type="WBParaSite" id="EVEC_0000966101-mRNA-1"/>
    </source>
</evidence>
<keyword evidence="3" id="KW-1185">Reference proteome</keyword>
<dbReference type="AlphaFoldDB" id="A0A0N4VFY0"/>
<reference evidence="2 3" key="2">
    <citation type="submission" date="2018-10" db="EMBL/GenBank/DDBJ databases">
        <authorList>
            <consortium name="Pathogen Informatics"/>
        </authorList>
    </citation>
    <scope>NUCLEOTIDE SEQUENCE [LARGE SCALE GENOMIC DNA]</scope>
</reference>
<proteinExistence type="predicted"/>
<sequence>MSRSVGVHVFPTQISERIRSSPKLIHYEIPTEEQQLPNRSSVPRTVNRQSSEDNSQPAAEVKEKSRSKPKQKHGNQDALEDVKAQSSSNAVYVSSAANNSRNQSRAQREDQTLKNRTAQREKSDDTSQPVTSTQQTSSKADKSPTLDAENNNEGIRLLEELDDALEQDDNLTFEQMRQKVQEMNLPFRQYAYDRDEYPELEVEETSIRSSEQTSAPTTEELYRGNFLLYTVINALKFYQEMLQLMKQKYSI</sequence>
<feature type="region of interest" description="Disordered" evidence="1">
    <location>
        <begin position="29"/>
        <end position="151"/>
    </location>
</feature>
<reference evidence="4" key="1">
    <citation type="submission" date="2017-02" db="UniProtKB">
        <authorList>
            <consortium name="WormBaseParasite"/>
        </authorList>
    </citation>
    <scope>IDENTIFICATION</scope>
</reference>
<feature type="compositionally biased region" description="Basic and acidic residues" evidence="1">
    <location>
        <begin position="106"/>
        <end position="125"/>
    </location>
</feature>
<feature type="compositionally biased region" description="Polar residues" evidence="1">
    <location>
        <begin position="32"/>
        <end position="57"/>
    </location>
</feature>
<organism evidence="4">
    <name type="scientific">Enterobius vermicularis</name>
    <name type="common">Human pinworm</name>
    <dbReference type="NCBI Taxonomy" id="51028"/>
    <lineage>
        <taxon>Eukaryota</taxon>
        <taxon>Metazoa</taxon>
        <taxon>Ecdysozoa</taxon>
        <taxon>Nematoda</taxon>
        <taxon>Chromadorea</taxon>
        <taxon>Rhabditida</taxon>
        <taxon>Spirurina</taxon>
        <taxon>Oxyuridomorpha</taxon>
        <taxon>Oxyuroidea</taxon>
        <taxon>Oxyuridae</taxon>
        <taxon>Enterobius</taxon>
    </lineage>
</organism>
<dbReference type="EMBL" id="UXUI01009793">
    <property type="protein sequence ID" value="VDD94320.1"/>
    <property type="molecule type" value="Genomic_DNA"/>
</dbReference>
<evidence type="ECO:0000256" key="1">
    <source>
        <dbReference type="SAM" id="MobiDB-lite"/>
    </source>
</evidence>
<evidence type="ECO:0000313" key="3">
    <source>
        <dbReference type="Proteomes" id="UP000274131"/>
    </source>
</evidence>
<evidence type="ECO:0000313" key="2">
    <source>
        <dbReference type="EMBL" id="VDD94320.1"/>
    </source>
</evidence>
<feature type="compositionally biased region" description="Low complexity" evidence="1">
    <location>
        <begin position="126"/>
        <end position="138"/>
    </location>
</feature>
<dbReference type="Proteomes" id="UP000274131">
    <property type="component" value="Unassembled WGS sequence"/>
</dbReference>
<protein>
    <submittedName>
        <fullName evidence="2 4">Uncharacterized protein</fullName>
    </submittedName>
</protein>